<dbReference type="EMBL" id="FBWC01000001">
    <property type="protein sequence ID" value="CUX07579.1"/>
    <property type="molecule type" value="Genomic_DNA"/>
</dbReference>
<dbReference type="AlphaFoldDB" id="A0A1S7NIE9"/>
<protein>
    <submittedName>
        <fullName evidence="2">Uncharacterized protein</fullName>
    </submittedName>
</protein>
<proteinExistence type="predicted"/>
<evidence type="ECO:0000256" key="1">
    <source>
        <dbReference type="SAM" id="MobiDB-lite"/>
    </source>
</evidence>
<organism evidence="2 3">
    <name type="scientific">Agrobacterium tumefaciens str. Kerr 14</name>
    <dbReference type="NCBI Taxonomy" id="1183424"/>
    <lineage>
        <taxon>Bacteria</taxon>
        <taxon>Pseudomonadati</taxon>
        <taxon>Pseudomonadota</taxon>
        <taxon>Alphaproteobacteria</taxon>
        <taxon>Hyphomicrobiales</taxon>
        <taxon>Rhizobiaceae</taxon>
        <taxon>Rhizobium/Agrobacterium group</taxon>
        <taxon>Agrobacterium</taxon>
        <taxon>Agrobacterium tumefaciens complex</taxon>
    </lineage>
</organism>
<reference evidence="2 3" key="1">
    <citation type="submission" date="2016-01" db="EMBL/GenBank/DDBJ databases">
        <authorList>
            <person name="Oliw E.H."/>
        </authorList>
    </citation>
    <scope>NUCLEOTIDE SEQUENCE [LARGE SCALE GENOMIC DNA]</scope>
    <source>
        <strain evidence="2 3">Kerr 14</strain>
    </source>
</reference>
<feature type="region of interest" description="Disordered" evidence="1">
    <location>
        <begin position="58"/>
        <end position="84"/>
    </location>
</feature>
<dbReference type="Proteomes" id="UP000191897">
    <property type="component" value="Unassembled WGS sequence"/>
</dbReference>
<sequence>MRRVAQATLRIFGWKPGSGFPKMLQAAQNHSLRRRAQQLKEMHWHDFTPKLVLEGAEKGARKSFASTPSSGHPARGRLRSRQVS</sequence>
<evidence type="ECO:0000313" key="2">
    <source>
        <dbReference type="EMBL" id="CUX07579.1"/>
    </source>
</evidence>
<feature type="compositionally biased region" description="Basic residues" evidence="1">
    <location>
        <begin position="74"/>
        <end position="84"/>
    </location>
</feature>
<gene>
    <name evidence="2" type="ORF">AGR4C_Cc10007</name>
</gene>
<evidence type="ECO:0000313" key="3">
    <source>
        <dbReference type="Proteomes" id="UP000191897"/>
    </source>
</evidence>
<accession>A0A1S7NIE9</accession>
<name>A0A1S7NIE9_AGRTU</name>